<evidence type="ECO:0000256" key="7">
    <source>
        <dbReference type="ARBA" id="ARBA00023136"/>
    </source>
</evidence>
<dbReference type="GO" id="GO:0015648">
    <property type="term" value="F:lipid-linked peptidoglycan transporter activity"/>
    <property type="evidence" value="ECO:0007669"/>
    <property type="project" value="TreeGrafter"/>
</dbReference>
<feature type="transmembrane region" description="Helical" evidence="10">
    <location>
        <begin position="63"/>
        <end position="85"/>
    </location>
</feature>
<accession>A0A2N7PJJ8</accession>
<dbReference type="GO" id="GO:0005886">
    <property type="term" value="C:plasma membrane"/>
    <property type="evidence" value="ECO:0007669"/>
    <property type="project" value="UniProtKB-SubCell"/>
</dbReference>
<evidence type="ECO:0008006" key="13">
    <source>
        <dbReference type="Google" id="ProtNLM"/>
    </source>
</evidence>
<protein>
    <recommendedName>
        <fullName evidence="13">Polysaccharide biosynthesis protein C-terminal domain-containing protein</fullName>
    </recommendedName>
</protein>
<dbReference type="GO" id="GO:0034204">
    <property type="term" value="P:lipid translocation"/>
    <property type="evidence" value="ECO:0007669"/>
    <property type="project" value="TreeGrafter"/>
</dbReference>
<evidence type="ECO:0000256" key="2">
    <source>
        <dbReference type="ARBA" id="ARBA00022475"/>
    </source>
</evidence>
<proteinExistence type="inferred from homology"/>
<evidence type="ECO:0000256" key="9">
    <source>
        <dbReference type="ARBA" id="ARBA00061532"/>
    </source>
</evidence>
<dbReference type="EMBL" id="PNIE01000054">
    <property type="protein sequence ID" value="PMP62760.1"/>
    <property type="molecule type" value="Genomic_DNA"/>
</dbReference>
<keyword evidence="6 10" id="KW-1133">Transmembrane helix</keyword>
<feature type="transmembrane region" description="Helical" evidence="10">
    <location>
        <begin position="28"/>
        <end position="51"/>
    </location>
</feature>
<feature type="transmembrane region" description="Helical" evidence="10">
    <location>
        <begin position="266"/>
        <end position="283"/>
    </location>
</feature>
<dbReference type="InterPro" id="IPR051050">
    <property type="entry name" value="Lipid_II_flippase_MurJ/MviN"/>
</dbReference>
<evidence type="ECO:0000256" key="4">
    <source>
        <dbReference type="ARBA" id="ARBA00022960"/>
    </source>
</evidence>
<dbReference type="PANTHER" id="PTHR47019:SF1">
    <property type="entry name" value="LIPID II FLIPPASE MURJ"/>
    <property type="match status" value="1"/>
</dbReference>
<dbReference type="AlphaFoldDB" id="A0A2N7PJJ8"/>
<evidence type="ECO:0000313" key="12">
    <source>
        <dbReference type="Proteomes" id="UP000235731"/>
    </source>
</evidence>
<evidence type="ECO:0000256" key="8">
    <source>
        <dbReference type="ARBA" id="ARBA00060041"/>
    </source>
</evidence>
<name>A0A2N7PJJ8_9BACT</name>
<keyword evidence="4" id="KW-0133">Cell shape</keyword>
<keyword evidence="2" id="KW-1003">Cell membrane</keyword>
<evidence type="ECO:0000256" key="3">
    <source>
        <dbReference type="ARBA" id="ARBA00022692"/>
    </source>
</evidence>
<evidence type="ECO:0000256" key="5">
    <source>
        <dbReference type="ARBA" id="ARBA00022984"/>
    </source>
</evidence>
<feature type="transmembrane region" description="Helical" evidence="10">
    <location>
        <begin position="106"/>
        <end position="124"/>
    </location>
</feature>
<dbReference type="Pfam" id="PF03023">
    <property type="entry name" value="MurJ"/>
    <property type="match status" value="1"/>
</dbReference>
<evidence type="ECO:0000256" key="1">
    <source>
        <dbReference type="ARBA" id="ARBA00004651"/>
    </source>
</evidence>
<keyword evidence="5" id="KW-0573">Peptidoglycan synthesis</keyword>
<keyword evidence="7 10" id="KW-0472">Membrane</keyword>
<comment type="function">
    <text evidence="8">Involved in peptidoglycan biosynthesis. Transports lipid-linked peptidoglycan precursors from the inner to the outer leaflet of the cytoplasmic membrane.</text>
</comment>
<comment type="caution">
    <text evidence="11">The sequence shown here is derived from an EMBL/GenBank/DDBJ whole genome shotgun (WGS) entry which is preliminary data.</text>
</comment>
<feature type="transmembrane region" description="Helical" evidence="10">
    <location>
        <begin position="207"/>
        <end position="229"/>
    </location>
</feature>
<dbReference type="PRINTS" id="PR01806">
    <property type="entry name" value="VIRFACTRMVIN"/>
</dbReference>
<dbReference type="InterPro" id="IPR004268">
    <property type="entry name" value="MurJ"/>
</dbReference>
<dbReference type="PANTHER" id="PTHR47019">
    <property type="entry name" value="LIPID II FLIPPASE MURJ"/>
    <property type="match status" value="1"/>
</dbReference>
<feature type="transmembrane region" description="Helical" evidence="10">
    <location>
        <begin position="183"/>
        <end position="201"/>
    </location>
</feature>
<reference evidence="11 12" key="1">
    <citation type="submission" date="2018-01" db="EMBL/GenBank/DDBJ databases">
        <title>Metagenomic assembled genomes from two thermal pools in the Uzon Caldera, Kamchatka, Russia.</title>
        <authorList>
            <person name="Wilkins L."/>
            <person name="Ettinger C."/>
        </authorList>
    </citation>
    <scope>NUCLEOTIDE SEQUENCE [LARGE SCALE GENOMIC DNA]</scope>
    <source>
        <strain evidence="11">ZAV-15</strain>
    </source>
</reference>
<organism evidence="11 12">
    <name type="scientific">Caldimicrobium thiodismutans</name>
    <dbReference type="NCBI Taxonomy" id="1653476"/>
    <lineage>
        <taxon>Bacteria</taxon>
        <taxon>Pseudomonadati</taxon>
        <taxon>Thermodesulfobacteriota</taxon>
        <taxon>Thermodesulfobacteria</taxon>
        <taxon>Thermodesulfobacteriales</taxon>
        <taxon>Thermodesulfobacteriaceae</taxon>
        <taxon>Caldimicrobium</taxon>
    </lineage>
</organism>
<dbReference type="Proteomes" id="UP000235731">
    <property type="component" value="Unassembled WGS sequence"/>
</dbReference>
<dbReference type="GO" id="GO:0009252">
    <property type="term" value="P:peptidoglycan biosynthetic process"/>
    <property type="evidence" value="ECO:0007669"/>
    <property type="project" value="UniProtKB-KW"/>
</dbReference>
<comment type="subcellular location">
    <subcellularLocation>
        <location evidence="1">Cell membrane</location>
        <topology evidence="1">Multi-pass membrane protein</topology>
    </subcellularLocation>
</comment>
<evidence type="ECO:0000313" key="11">
    <source>
        <dbReference type="EMBL" id="PMP62760.1"/>
    </source>
</evidence>
<gene>
    <name evidence="11" type="ORF">C0197_03970</name>
</gene>
<keyword evidence="3 10" id="KW-0812">Transmembrane</keyword>
<dbReference type="GO" id="GO:0008360">
    <property type="term" value="P:regulation of cell shape"/>
    <property type="evidence" value="ECO:0007669"/>
    <property type="project" value="UniProtKB-KW"/>
</dbReference>
<evidence type="ECO:0000256" key="6">
    <source>
        <dbReference type="ARBA" id="ARBA00022989"/>
    </source>
</evidence>
<comment type="similarity">
    <text evidence="9">Belongs to the MurJ/MviN family.</text>
</comment>
<sequence>MSPSKKKSFYFKFKTDFFLKEFHEILKLIFPVVIGFSAVQINIFINTFFASTCGEGAVSWYSYAFRIMYVPLGLFGVGLSQALLPELTRNITSRNFTLAKDTYSKALVVSLSVSLPSALGLFFLSEEVVKVLFERGAFRAEDTFWTAEILKIFALALPFYGLSKVSVPLFYALNKTSIPAAGSFLAVITNLLIILFTIRNFGIKGVALGTTIGLFAQCLFLLILSFHFLGFPKKTLFLKSFITFFIALFFLWFVIYLVQIFINNSLLRLLLTIPLGALVYILISKRLGPKETYIFYSKLLKR</sequence>
<evidence type="ECO:0000256" key="10">
    <source>
        <dbReference type="SAM" id="Phobius"/>
    </source>
</evidence>
<feature type="transmembrane region" description="Helical" evidence="10">
    <location>
        <begin position="241"/>
        <end position="260"/>
    </location>
</feature>